<name>A0ACB8VDC6_9TELE</name>
<comment type="caution">
    <text evidence="1">The sequence shown here is derived from an EMBL/GenBank/DDBJ whole genome shotgun (WGS) entry which is preliminary data.</text>
</comment>
<sequence length="437" mass="48885">MTRGEVERLLMAGRMLTGWLIFAALLAALASPKNAARPQSAAPTCRVKGHPGAELTLHCGDGKKAGVVQFWHTPFGDLQTSDSSTELDPVFKLQDGSLVVPNASVLHSGLYYCLLQDTVGTTLWPYELHIGQKNQENQQNQENREYGQQSSHDAFRCRRDVGSEGRQAVSDGQFAGAVAASVLLTFVVGFTAGALSRTHVLRCLGAVTIRLRSPRQRLQQTDTAGHGSEVTMVTLPPRYHSHASDVDQVTVSSTSSPPPVKPQRSFRNKQDKEQETTAYLEGCDHKEEQEELEEQEEEQEQEEEEEQEEQEEEREFSGLYLLGEDGGSQSETEEEDGGESREKKEWRQEEEEEEESEQDGGERSEDAGSSKEKDEDDREEESEEDETGSRKKENNTTEPQAPPLSSHRSRVIRLYQYDEDAGPLDMTEGRARFHLEI</sequence>
<proteinExistence type="predicted"/>
<organism evidence="1 2">
    <name type="scientific">Scortum barcoo</name>
    <name type="common">barcoo grunter</name>
    <dbReference type="NCBI Taxonomy" id="214431"/>
    <lineage>
        <taxon>Eukaryota</taxon>
        <taxon>Metazoa</taxon>
        <taxon>Chordata</taxon>
        <taxon>Craniata</taxon>
        <taxon>Vertebrata</taxon>
        <taxon>Euteleostomi</taxon>
        <taxon>Actinopterygii</taxon>
        <taxon>Neopterygii</taxon>
        <taxon>Teleostei</taxon>
        <taxon>Neoteleostei</taxon>
        <taxon>Acanthomorphata</taxon>
        <taxon>Eupercaria</taxon>
        <taxon>Centrarchiformes</taxon>
        <taxon>Terapontoidei</taxon>
        <taxon>Terapontidae</taxon>
        <taxon>Scortum</taxon>
    </lineage>
</organism>
<protein>
    <submittedName>
        <fullName evidence="1">Uncharacterized protein</fullName>
    </submittedName>
</protein>
<reference evidence="1" key="1">
    <citation type="submission" date="2022-04" db="EMBL/GenBank/DDBJ databases">
        <title>Jade perch genome.</title>
        <authorList>
            <person name="Chao B."/>
        </authorList>
    </citation>
    <scope>NUCLEOTIDE SEQUENCE</scope>
    <source>
        <strain evidence="1">CB-2022</strain>
    </source>
</reference>
<gene>
    <name evidence="1" type="ORF">L3Q82_004807</name>
</gene>
<dbReference type="Proteomes" id="UP000831701">
    <property type="component" value="Chromosome 22"/>
</dbReference>
<evidence type="ECO:0000313" key="1">
    <source>
        <dbReference type="EMBL" id="KAI3353612.1"/>
    </source>
</evidence>
<dbReference type="EMBL" id="CM041552">
    <property type="protein sequence ID" value="KAI3353612.1"/>
    <property type="molecule type" value="Genomic_DNA"/>
</dbReference>
<evidence type="ECO:0000313" key="2">
    <source>
        <dbReference type="Proteomes" id="UP000831701"/>
    </source>
</evidence>
<accession>A0ACB8VDC6</accession>
<keyword evidence="2" id="KW-1185">Reference proteome</keyword>